<proteinExistence type="predicted"/>
<organism evidence="1 2">
    <name type="scientific">Paraburkholderia bengalensis</name>
    <dbReference type="NCBI Taxonomy" id="2747562"/>
    <lineage>
        <taxon>Bacteria</taxon>
        <taxon>Pseudomonadati</taxon>
        <taxon>Pseudomonadota</taxon>
        <taxon>Betaproteobacteria</taxon>
        <taxon>Burkholderiales</taxon>
        <taxon>Burkholderiaceae</taxon>
        <taxon>Paraburkholderia</taxon>
    </lineage>
</organism>
<dbReference type="Proteomes" id="UP001386437">
    <property type="component" value="Unassembled WGS sequence"/>
</dbReference>
<keyword evidence="2" id="KW-1185">Reference proteome</keyword>
<evidence type="ECO:0000313" key="1">
    <source>
        <dbReference type="EMBL" id="MEI6002138.1"/>
    </source>
</evidence>
<comment type="caution">
    <text evidence="1">The sequence shown here is derived from an EMBL/GenBank/DDBJ whole genome shotgun (WGS) entry which is preliminary data.</text>
</comment>
<evidence type="ECO:0000313" key="2">
    <source>
        <dbReference type="Proteomes" id="UP001386437"/>
    </source>
</evidence>
<dbReference type="RefSeq" id="WP_336601784.1">
    <property type="nucleotide sequence ID" value="NZ_JACFYJ010000097.1"/>
</dbReference>
<accession>A0ABU8J3N8</accession>
<protein>
    <submittedName>
        <fullName evidence="1">Uncharacterized protein</fullName>
    </submittedName>
</protein>
<sequence>MSVDLGTEIHVTFDPGSVRAAMVVINQPNPGFARPRTERRQCFATR</sequence>
<dbReference type="EMBL" id="JACFYJ010000097">
    <property type="protein sequence ID" value="MEI6002138.1"/>
    <property type="molecule type" value="Genomic_DNA"/>
</dbReference>
<name>A0ABU8J3N8_9BURK</name>
<gene>
    <name evidence="1" type="ORF">H3V53_34910</name>
</gene>
<reference evidence="1 2" key="1">
    <citation type="journal article" date="2022" name="Arch. Microbiol.">
        <title>Paraburkholderia bengalensis sp. nov. isolated from roots of Oryza sativa, IR64.</title>
        <authorList>
            <person name="Nag P."/>
            <person name="Mondal N."/>
            <person name="Sarkar J."/>
            <person name="Das S."/>
        </authorList>
    </citation>
    <scope>NUCLEOTIDE SEQUENCE [LARGE SCALE GENOMIC DNA]</scope>
    <source>
        <strain evidence="1 2">IR64_4_BI</strain>
    </source>
</reference>